<evidence type="ECO:0000256" key="1">
    <source>
        <dbReference type="SAM" id="SignalP"/>
    </source>
</evidence>
<dbReference type="PROSITE" id="PS51318">
    <property type="entry name" value="TAT"/>
    <property type="match status" value="1"/>
</dbReference>
<evidence type="ECO:0000313" key="3">
    <source>
        <dbReference type="EMBL" id="MBP2182600.1"/>
    </source>
</evidence>
<proteinExistence type="predicted"/>
<keyword evidence="3" id="KW-0560">Oxidoreductase</keyword>
<dbReference type="InterPro" id="IPR006311">
    <property type="entry name" value="TAT_signal"/>
</dbReference>
<dbReference type="InterPro" id="IPR012368">
    <property type="entry name" value="OxRdtase_Mopterin-bd_su_IorB"/>
</dbReference>
<dbReference type="PANTHER" id="PTHR47495:SF1">
    <property type="entry name" value="BLL3820 PROTEIN"/>
    <property type="match status" value="1"/>
</dbReference>
<dbReference type="InterPro" id="IPR052516">
    <property type="entry name" value="N-heterocyclic_Hydroxylase"/>
</dbReference>
<evidence type="ECO:0000259" key="2">
    <source>
        <dbReference type="SMART" id="SM01008"/>
    </source>
</evidence>
<dbReference type="EMBL" id="JAGGMS010000001">
    <property type="protein sequence ID" value="MBP2182600.1"/>
    <property type="molecule type" value="Genomic_DNA"/>
</dbReference>
<dbReference type="PANTHER" id="PTHR47495">
    <property type="entry name" value="ALDEHYDE DEHYDROGENASE"/>
    <property type="match status" value="1"/>
</dbReference>
<dbReference type="PIRSF" id="PIRSF036389">
    <property type="entry name" value="IOR_B"/>
    <property type="match status" value="1"/>
</dbReference>
<dbReference type="GO" id="GO:0047121">
    <property type="term" value="F:isoquinoline 1-oxidoreductase activity"/>
    <property type="evidence" value="ECO:0007669"/>
    <property type="project" value="UniProtKB-EC"/>
</dbReference>
<dbReference type="Gene3D" id="3.90.1170.50">
    <property type="entry name" value="Aldehyde oxidase/xanthine dehydrogenase, a/b hammerhead"/>
    <property type="match status" value="1"/>
</dbReference>
<protein>
    <submittedName>
        <fullName evidence="3">Isoquinoline 1-oxidoreductase beta subunit</fullName>
        <ecNumber evidence="3">1.3.99.16</ecNumber>
    </submittedName>
</protein>
<dbReference type="Pfam" id="PF20256">
    <property type="entry name" value="MoCoBD_2"/>
    <property type="match status" value="2"/>
</dbReference>
<gene>
    <name evidence="3" type="ORF">JOM49_004126</name>
</gene>
<dbReference type="InterPro" id="IPR008274">
    <property type="entry name" value="AldOxase/xan_DH_MoCoBD1"/>
</dbReference>
<feature type="chain" id="PRO_5045717619" evidence="1">
    <location>
        <begin position="27"/>
        <end position="680"/>
    </location>
</feature>
<dbReference type="Gene3D" id="3.30.365.10">
    <property type="entry name" value="Aldehyde oxidase/xanthine dehydrogenase, molybdopterin binding domain"/>
    <property type="match status" value="4"/>
</dbReference>
<dbReference type="InterPro" id="IPR046867">
    <property type="entry name" value="AldOxase/xan_DH_MoCoBD2"/>
</dbReference>
<dbReference type="Pfam" id="PF02738">
    <property type="entry name" value="MoCoBD_1"/>
    <property type="match status" value="1"/>
</dbReference>
<sequence length="680" mass="70960">MISRRGFLISTGAAALLVAVPIPGLAAADADLVPNVFVRVMADGRIVVTVPRPDTGQGVRTVVVLLAAEELSVSPEGIEVEQAPGDTAKYGSQLVANSFSVRQLFEPMRKAAATARCLLTAAAAGRWQVPVQECQARDGFVHHPARGSLSYGELAADAAALDPATVPVTLIPQDQWRFLGKEATRVDAADIATGRARFGIDARGPDALVAVVRRPEWLGATVSAVDDAAARAVPGVVGVVRLEAGRGIEGGVAVVAESTAAAIAGRAALRVTWTGGTPAVDSRQWILELAAAVPAPPAAPGPVGLDRTYRLPMLAHAPMEPLNATAGFTASGGLVVEVPTQDPGGLRGLLAQLTGLDPAVVTVVPTLAGGAFGRRFEVDFVLEAVHCARALGKPVQVLWTRDDDTRHDSYRPMSAHRLTAVLARDGIPRWRSHGVATWPLTSVPAFNNPDLVLASGDHFPYRVPGTPAVVLRPAPLRTGFWRSVYAGQFVFAEECFLSEAGHRGGWDQVELRRRLLPVDSRLRRVLDVAAQRAPRPEGVARGVACHLDYESAIAVLADVRLRDGTPAVSRVTAAVDVGTALHPSGVRAQVEGGVLDAVSTVLGAQITVRDGRVVQSSFADYAWARIDRAPEIDVTIVPSGLPPGGLGELAYPPASAAIASAVAALTGSPVTGMPVTAETG</sequence>
<evidence type="ECO:0000313" key="4">
    <source>
        <dbReference type="Proteomes" id="UP000741013"/>
    </source>
</evidence>
<dbReference type="Proteomes" id="UP000741013">
    <property type="component" value="Unassembled WGS sequence"/>
</dbReference>
<dbReference type="SUPFAM" id="SSF56003">
    <property type="entry name" value="Molybdenum cofactor-binding domain"/>
    <property type="match status" value="2"/>
</dbReference>
<accession>A0ABS4PUK9</accession>
<reference evidence="3 4" key="1">
    <citation type="submission" date="2021-03" db="EMBL/GenBank/DDBJ databases">
        <title>Sequencing the genomes of 1000 actinobacteria strains.</title>
        <authorList>
            <person name="Klenk H.-P."/>
        </authorList>
    </citation>
    <scope>NUCLEOTIDE SEQUENCE [LARGE SCALE GENOMIC DNA]</scope>
    <source>
        <strain evidence="3 4">DSM 45510</strain>
    </source>
</reference>
<feature type="signal peptide" evidence="1">
    <location>
        <begin position="1"/>
        <end position="26"/>
    </location>
</feature>
<comment type="caution">
    <text evidence="3">The sequence shown here is derived from an EMBL/GenBank/DDBJ whole genome shotgun (WGS) entry which is preliminary data.</text>
</comment>
<organism evidence="3 4">
    <name type="scientific">Amycolatopsis magusensis</name>
    <dbReference type="NCBI Taxonomy" id="882444"/>
    <lineage>
        <taxon>Bacteria</taxon>
        <taxon>Bacillati</taxon>
        <taxon>Actinomycetota</taxon>
        <taxon>Actinomycetes</taxon>
        <taxon>Pseudonocardiales</taxon>
        <taxon>Pseudonocardiaceae</taxon>
        <taxon>Amycolatopsis</taxon>
    </lineage>
</organism>
<dbReference type="InterPro" id="IPR037165">
    <property type="entry name" value="AldOxase/xan_DH_Mopterin-bd_sf"/>
</dbReference>
<keyword evidence="4" id="KW-1185">Reference proteome</keyword>
<dbReference type="EC" id="1.3.99.16" evidence="3"/>
<feature type="domain" description="Aldehyde oxidase/xanthine dehydrogenase a/b hammerhead" evidence="2">
    <location>
        <begin position="193"/>
        <end position="277"/>
    </location>
</feature>
<dbReference type="SMART" id="SM01008">
    <property type="entry name" value="Ald_Xan_dh_C"/>
    <property type="match status" value="1"/>
</dbReference>
<dbReference type="InterPro" id="IPR000674">
    <property type="entry name" value="Ald_Oxase/Xan_DH_a/b"/>
</dbReference>
<name>A0ABS4PUK9_9PSEU</name>
<dbReference type="RefSeq" id="WP_209665885.1">
    <property type="nucleotide sequence ID" value="NZ_JAGGMS010000001.1"/>
</dbReference>
<keyword evidence="1" id="KW-0732">Signal</keyword>